<dbReference type="Pfam" id="PF00406">
    <property type="entry name" value="ADK"/>
    <property type="match status" value="1"/>
</dbReference>
<dbReference type="InterPro" id="IPR027417">
    <property type="entry name" value="P-loop_NTPase"/>
</dbReference>
<dbReference type="InterPro" id="IPR052634">
    <property type="entry name" value="Sperm_flagellar-bone_growth"/>
</dbReference>
<evidence type="ECO:0000259" key="2">
    <source>
        <dbReference type="Pfam" id="PF24082"/>
    </source>
</evidence>
<dbReference type="Proteomes" id="UP000014500">
    <property type="component" value="Unassembled WGS sequence"/>
</dbReference>
<accession>T1J5Q2</accession>
<organism evidence="3 4">
    <name type="scientific">Strigamia maritima</name>
    <name type="common">European centipede</name>
    <name type="synonym">Geophilus maritimus</name>
    <dbReference type="NCBI Taxonomy" id="126957"/>
    <lineage>
        <taxon>Eukaryota</taxon>
        <taxon>Metazoa</taxon>
        <taxon>Ecdysozoa</taxon>
        <taxon>Arthropoda</taxon>
        <taxon>Myriapoda</taxon>
        <taxon>Chilopoda</taxon>
        <taxon>Pleurostigmophora</taxon>
        <taxon>Geophilomorpha</taxon>
        <taxon>Linotaeniidae</taxon>
        <taxon>Strigamia</taxon>
    </lineage>
</organism>
<dbReference type="Pfam" id="PF24082">
    <property type="entry name" value="SPEF2_C"/>
    <property type="match status" value="1"/>
</dbReference>
<evidence type="ECO:0000313" key="4">
    <source>
        <dbReference type="Proteomes" id="UP000014500"/>
    </source>
</evidence>
<evidence type="ECO:0008006" key="5">
    <source>
        <dbReference type="Google" id="ProtNLM"/>
    </source>
</evidence>
<dbReference type="STRING" id="126957.T1J5Q2"/>
<feature type="domain" description="CPC1/SPEF2" evidence="1">
    <location>
        <begin position="334"/>
        <end position="467"/>
    </location>
</feature>
<protein>
    <recommendedName>
        <fullName evidence="5">CH-like domain-containing protein</fullName>
    </recommendedName>
</protein>
<evidence type="ECO:0000259" key="1">
    <source>
        <dbReference type="Pfam" id="PF22946"/>
    </source>
</evidence>
<reference evidence="3" key="2">
    <citation type="submission" date="2015-02" db="UniProtKB">
        <authorList>
            <consortium name="EnsemblMetazoa"/>
        </authorList>
    </citation>
    <scope>IDENTIFICATION</scope>
</reference>
<dbReference type="SUPFAM" id="SSF52540">
    <property type="entry name" value="P-loop containing nucleoside triphosphate hydrolases"/>
    <property type="match status" value="1"/>
</dbReference>
<dbReference type="PANTHER" id="PTHR14919:SF0">
    <property type="entry name" value="SPERM FLAGELLAR PROTEIN 2"/>
    <property type="match status" value="1"/>
</dbReference>
<reference evidence="4" key="1">
    <citation type="submission" date="2011-05" db="EMBL/GenBank/DDBJ databases">
        <authorList>
            <person name="Richards S.R."/>
            <person name="Qu J."/>
            <person name="Jiang H."/>
            <person name="Jhangiani S.N."/>
            <person name="Agravi P."/>
            <person name="Goodspeed R."/>
            <person name="Gross S."/>
            <person name="Mandapat C."/>
            <person name="Jackson L."/>
            <person name="Mathew T."/>
            <person name="Pu L."/>
            <person name="Thornton R."/>
            <person name="Saada N."/>
            <person name="Wilczek-Boney K.B."/>
            <person name="Lee S."/>
            <person name="Kovar C."/>
            <person name="Wu Y."/>
            <person name="Scherer S.E."/>
            <person name="Worley K.C."/>
            <person name="Muzny D.M."/>
            <person name="Gibbs R."/>
        </authorList>
    </citation>
    <scope>NUCLEOTIDE SEQUENCE</scope>
    <source>
        <strain evidence="4">Brora</strain>
    </source>
</reference>
<dbReference type="EnsemblMetazoa" id="SMAR008956-RA">
    <property type="protein sequence ID" value="SMAR008956-PA"/>
    <property type="gene ID" value="SMAR008956"/>
</dbReference>
<name>T1J5Q2_STRMM</name>
<dbReference type="PANTHER" id="PTHR14919">
    <property type="entry name" value="KPL2-RELATED"/>
    <property type="match status" value="1"/>
</dbReference>
<feature type="domain" description="SPEF2 C-terminal" evidence="2">
    <location>
        <begin position="1383"/>
        <end position="1507"/>
    </location>
</feature>
<dbReference type="eggNOG" id="ENOG502QR7Y">
    <property type="taxonomic scope" value="Eukaryota"/>
</dbReference>
<dbReference type="InterPro" id="IPR056199">
    <property type="entry name" value="SPEF2_C"/>
</dbReference>
<keyword evidence="4" id="KW-1185">Reference proteome</keyword>
<dbReference type="PhylomeDB" id="T1J5Q2"/>
<dbReference type="OMA" id="IMETKQQ"/>
<sequence length="1693" mass="195081">MAGIICKWLNYEVKLSKIIGKKLSYNYGTLGQDFSNGYFFAQIFWRYEPLWDQLEIKTTDDIIADMQNAKTSTIIEQLYKMFVSIENQKCHIKQPAGTAREFIIRQDRLVESQRTSTQLIKLQNAAIKEIEQSISDSVEACWRLQDMMTTREMQLNVKLMERQEKTKKLLEGRSQRISDRLKEFIAVPNEISKMEETKNTSYIKVKDYIADRRLTKKKKEAKTTYADIDEFEQKNKLPPLYKKPVAEDVCLLLKPRLLKAQAMQMEHPTQNVEMADVNFKWNQDYVDRIRLQLHEELKLRLVRKQRKHQAVEEQLQLFQGTEREQIEEIMVEILLRQSKFEKKLINELMLIRKEKAVILESRRLHAKQLAVMREREFANALDLEQRRSELDKTYRNAQIASDWQFHKLLLAKHTEQCQKKHYEICSEIVSQIVDMTTCVAHHLILIGNKIPPRLWREWKVLFIQGKPFYSHIEDPTQLDEPWELAVEDIQKEEERLNAMDEAEFLDFKVMYVFPPPQRMPEFPLAPFTLCVLGKPFIGKSSTCDEIVNAMSPMPIKIINTLNALEEALLAYHDVEDILSPRNYDEYSGEGGSDCFEPLLSSSMSLTLQDSTQTTSTSFKTESIESSFKPESINFSDENPDADGSEYTVSELTPLAVLGYLAWNTMKQGNEVDDNIMVKIILEIVRQLPNGTSWILDGFPINLAQAKFLETGMSAYYTPEDLYILHSSQDKEPNIYQLRSSHLLSNPDPPEPPIIPKCSIDLVVYLDADDDYVLSRASNHIASNEIDLDLSQVSVHERLKKFNEDWAEVKNWFESMTDTLLHILKLDVDCSTETVTAITGWINDILSKNDKPKEPKLLVSNRSESTRETYYFSQGINDKSFQFPTPTVSLLDTNMIRLAAGEELLGDPPFTIPKFSDTEISFNSGNSSEESSLGINSALGSVISSLVLSLSDLRPSQPGDVNWEFIAEQIPFEIASNIARTWQNMEMGYIEIIKRSFRKIRQYQDSIIQTFFNLQQDFKQFLQRPDTKQDFVSRWQDEYNSLDADMRSDEETKSELHMRVDDLRHLLWEISDQRLQESKIELSQIASCGWLDDWLILMSNRYICVLQAEVDRFYDTIQIISDFYDAAEGVPLKELSPECGCKLPLMDMSIESDSDSALSIQTNFNTVQSSTGNKGKSEDDDCTGLDDYGDSLMHRTFVIALGGIEKVHTLGGNGVDHYTRLSLLYQGFRNGNEIKENRVKGIHDEILAHVSPDIANAGIKQLIEPKEKINLEYYAAIAEEECRVKTNLWLIEHVGMFKIGEFNKHSSSVYGHLERVLATKYQKELDAIEDLCRAMGYAIEQEIPLQDELVLNDDLFFINADVILFPTPAVELKVSSEEVGEEGFTVVQLLELCKQFLAIAPTGFIPTHQLENIFNDIIAKDNNFEIIPDEWVCLKPYHIHKLMDYISGGQEFINWRLFLLYLSKPWPQPNETQLIETLDSFHAIDVDNRGTINKLQYDKQVELWFKLDRSLLNHFTADDDPFVGFTNALALACGYPILSDVKDGSKYAMHVYTCKTDKFQTLQNILHQRPKMADAQTNSCSSIAMDIRSSEECPVPFSVAFQYAQPIYKESNRMDVTNAEKLLEELENIFLELGSFDCEPVPYLKLMDSSKLRKKIVETSFFKELDIYYYVHELLQSSAEDTFSFDDDVKSVTL</sequence>
<dbReference type="Gene3D" id="3.40.50.300">
    <property type="entry name" value="P-loop containing nucleotide triphosphate hydrolases"/>
    <property type="match status" value="1"/>
</dbReference>
<proteinExistence type="predicted"/>
<evidence type="ECO:0000313" key="3">
    <source>
        <dbReference type="EnsemblMetazoa" id="SMAR008956-PA"/>
    </source>
</evidence>
<dbReference type="Pfam" id="PF22946">
    <property type="entry name" value="SPEF2_D5"/>
    <property type="match status" value="1"/>
</dbReference>
<dbReference type="InterPro" id="IPR054517">
    <property type="entry name" value="SPEF2_D5"/>
</dbReference>
<dbReference type="EMBL" id="JH431866">
    <property type="status" value="NOT_ANNOTATED_CDS"/>
    <property type="molecule type" value="Genomic_DNA"/>
</dbReference>
<dbReference type="HOGENOM" id="CLU_002424_1_0_1"/>